<proteinExistence type="inferred from homology"/>
<protein>
    <submittedName>
        <fullName evidence="10">Acyl-ACP thioesterase</fullName>
    </submittedName>
</protein>
<evidence type="ECO:0000256" key="6">
    <source>
        <dbReference type="ARBA" id="ARBA00023098"/>
    </source>
</evidence>
<keyword evidence="7" id="KW-0275">Fatty acid biosynthesis</keyword>
<evidence type="ECO:0000313" key="10">
    <source>
        <dbReference type="EMBL" id="APM37447.1"/>
    </source>
</evidence>
<evidence type="ECO:0000256" key="5">
    <source>
        <dbReference type="ARBA" id="ARBA00022946"/>
    </source>
</evidence>
<evidence type="ECO:0000256" key="1">
    <source>
        <dbReference type="ARBA" id="ARBA00006500"/>
    </source>
</evidence>
<organism evidence="10 11">
    <name type="scientific">Clostridium kluyveri</name>
    <dbReference type="NCBI Taxonomy" id="1534"/>
    <lineage>
        <taxon>Bacteria</taxon>
        <taxon>Bacillati</taxon>
        <taxon>Bacillota</taxon>
        <taxon>Clostridia</taxon>
        <taxon>Eubacteriales</taxon>
        <taxon>Clostridiaceae</taxon>
        <taxon>Clostridium</taxon>
    </lineage>
</organism>
<dbReference type="PANTHER" id="PTHR31727">
    <property type="entry name" value="OLEOYL-ACYL CARRIER PROTEIN THIOESTERASE 1, CHLOROPLASTIC"/>
    <property type="match status" value="1"/>
</dbReference>
<gene>
    <name evidence="10" type="ORF">BS101_01050</name>
</gene>
<dbReference type="OrthoDB" id="9801517at2"/>
<dbReference type="InterPro" id="IPR002864">
    <property type="entry name" value="Acyl-ACP_thioesterase_NHD"/>
</dbReference>
<comment type="similarity">
    <text evidence="1">Belongs to the acyl-ACP thioesterase family.</text>
</comment>
<keyword evidence="2" id="KW-0444">Lipid biosynthesis</keyword>
<dbReference type="AlphaFoldDB" id="A0A1L5F384"/>
<evidence type="ECO:0000256" key="2">
    <source>
        <dbReference type="ARBA" id="ARBA00022516"/>
    </source>
</evidence>
<feature type="domain" description="Acyl-ACP thioesterase-like C-terminal" evidence="9">
    <location>
        <begin position="154"/>
        <end position="244"/>
    </location>
</feature>
<evidence type="ECO:0000259" key="8">
    <source>
        <dbReference type="Pfam" id="PF01643"/>
    </source>
</evidence>
<evidence type="ECO:0000256" key="7">
    <source>
        <dbReference type="ARBA" id="ARBA00023160"/>
    </source>
</evidence>
<dbReference type="PANTHER" id="PTHR31727:SF6">
    <property type="entry name" value="OLEOYL-ACYL CARRIER PROTEIN THIOESTERASE 1, CHLOROPLASTIC"/>
    <property type="match status" value="1"/>
</dbReference>
<dbReference type="EMBL" id="CP018335">
    <property type="protein sequence ID" value="APM37447.1"/>
    <property type="molecule type" value="Genomic_DNA"/>
</dbReference>
<dbReference type="Pfam" id="PF01643">
    <property type="entry name" value="Acyl-ACP_TE"/>
    <property type="match status" value="1"/>
</dbReference>
<dbReference type="Pfam" id="PF20791">
    <property type="entry name" value="Acyl-ACP_TE_C"/>
    <property type="match status" value="1"/>
</dbReference>
<reference evidence="10 11" key="1">
    <citation type="submission" date="2016-12" db="EMBL/GenBank/DDBJ databases">
        <title>Complete genome sequence of Clostridium kluyveri JZZ isolated from the pit mud of a Chinese flavor liquor-making factory.</title>
        <authorList>
            <person name="Wang Y."/>
        </authorList>
    </citation>
    <scope>NUCLEOTIDE SEQUENCE [LARGE SCALE GENOMIC DNA]</scope>
    <source>
        <strain evidence="10 11">JZZ</strain>
    </source>
</reference>
<accession>A0A1L5F384</accession>
<dbReference type="CDD" id="cd00586">
    <property type="entry name" value="4HBT"/>
    <property type="match status" value="2"/>
</dbReference>
<evidence type="ECO:0000256" key="4">
    <source>
        <dbReference type="ARBA" id="ARBA00022832"/>
    </source>
</evidence>
<dbReference type="Gene3D" id="3.10.129.10">
    <property type="entry name" value="Hotdog Thioesterase"/>
    <property type="match status" value="1"/>
</dbReference>
<dbReference type="GO" id="GO:0016297">
    <property type="term" value="F:fatty acyl-[ACP] hydrolase activity"/>
    <property type="evidence" value="ECO:0007669"/>
    <property type="project" value="InterPro"/>
</dbReference>
<dbReference type="InterPro" id="IPR049427">
    <property type="entry name" value="Acyl-ACP_TE_C"/>
</dbReference>
<keyword evidence="4" id="KW-0276">Fatty acid metabolism</keyword>
<dbReference type="InterPro" id="IPR045023">
    <property type="entry name" value="FATA/B"/>
</dbReference>
<name>A0A1L5F384_CLOKL</name>
<keyword evidence="3" id="KW-0378">Hydrolase</keyword>
<feature type="domain" description="Acyl-ACP thioesterase N-terminal hotdog" evidence="8">
    <location>
        <begin position="4"/>
        <end position="132"/>
    </location>
</feature>
<evidence type="ECO:0000256" key="3">
    <source>
        <dbReference type="ARBA" id="ARBA00022801"/>
    </source>
</evidence>
<dbReference type="GO" id="GO:0000036">
    <property type="term" value="F:acyl carrier activity"/>
    <property type="evidence" value="ECO:0007669"/>
    <property type="project" value="TreeGrafter"/>
</dbReference>
<sequence length="249" mass="29375">MDKSTFEKEYEVQYHEIDFKGRLLVTSLINYFGDVATKHSEAIGGSLKYLKEKGIAWVLYKWNIHINKSPYYGEKITIRTKACSFKKFYAYRTFHVIDKEGNVVAYANSLWILIDVSRRKIIRITQDMYKMYGISEKNKGLMDIKKIKLPEKFSIEKSFEVRYSDIDTNRHVNNVKYVDWMIETIPLDIVLNYSIENLNITYEKEARYGENITIYTELNKQDEGYISLHEIVDKEGKRLSAIEAVLQKK</sequence>
<dbReference type="RefSeq" id="WP_073537160.1">
    <property type="nucleotide sequence ID" value="NZ_CP018335.1"/>
</dbReference>
<evidence type="ECO:0000313" key="11">
    <source>
        <dbReference type="Proteomes" id="UP000184604"/>
    </source>
</evidence>
<keyword evidence="5" id="KW-0809">Transit peptide</keyword>
<dbReference type="Proteomes" id="UP000184604">
    <property type="component" value="Chromosome"/>
</dbReference>
<evidence type="ECO:0000259" key="9">
    <source>
        <dbReference type="Pfam" id="PF20791"/>
    </source>
</evidence>
<keyword evidence="6" id="KW-0443">Lipid metabolism</keyword>
<dbReference type="SUPFAM" id="SSF54637">
    <property type="entry name" value="Thioesterase/thiol ester dehydrase-isomerase"/>
    <property type="match status" value="2"/>
</dbReference>
<dbReference type="InterPro" id="IPR029069">
    <property type="entry name" value="HotDog_dom_sf"/>
</dbReference>